<evidence type="ECO:0000313" key="3">
    <source>
        <dbReference type="Proteomes" id="UP001498398"/>
    </source>
</evidence>
<organism evidence="2 3">
    <name type="scientific">Marasmiellus scandens</name>
    <dbReference type="NCBI Taxonomy" id="2682957"/>
    <lineage>
        <taxon>Eukaryota</taxon>
        <taxon>Fungi</taxon>
        <taxon>Dikarya</taxon>
        <taxon>Basidiomycota</taxon>
        <taxon>Agaricomycotina</taxon>
        <taxon>Agaricomycetes</taxon>
        <taxon>Agaricomycetidae</taxon>
        <taxon>Agaricales</taxon>
        <taxon>Marasmiineae</taxon>
        <taxon>Omphalotaceae</taxon>
        <taxon>Marasmiellus</taxon>
    </lineage>
</organism>
<proteinExistence type="predicted"/>
<keyword evidence="3" id="KW-1185">Reference proteome</keyword>
<comment type="caution">
    <text evidence="2">The sequence shown here is derived from an EMBL/GenBank/DDBJ whole genome shotgun (WGS) entry which is preliminary data.</text>
</comment>
<keyword evidence="1" id="KW-0732">Signal</keyword>
<feature type="signal peptide" evidence="1">
    <location>
        <begin position="1"/>
        <end position="25"/>
    </location>
</feature>
<sequence length="141" mass="14223">MFSKAILVALTAALGVVASPAPIQAAELDARAPAASPTVKFCTAANFGGICINAPVVSDSCTSFTGGLTTLNEEVSSAVVPAGFICTLFSQFGCTTADPANSDQDQVALTGGSYANFKTLQGINGAINYNDKTSSFSCSPL</sequence>
<feature type="chain" id="PRO_5047442505" evidence="1">
    <location>
        <begin position="26"/>
        <end position="141"/>
    </location>
</feature>
<name>A0ABR1IME4_9AGAR</name>
<evidence type="ECO:0000256" key="1">
    <source>
        <dbReference type="SAM" id="SignalP"/>
    </source>
</evidence>
<protein>
    <submittedName>
        <fullName evidence="2">Uncharacterized protein</fullName>
    </submittedName>
</protein>
<reference evidence="2 3" key="1">
    <citation type="submission" date="2024-01" db="EMBL/GenBank/DDBJ databases">
        <title>A draft genome for the cacao thread blight pathogen Marasmiellus scandens.</title>
        <authorList>
            <person name="Baruah I.K."/>
            <person name="Leung J."/>
            <person name="Bukari Y."/>
            <person name="Amoako-Attah I."/>
            <person name="Meinhardt L.W."/>
            <person name="Bailey B.A."/>
            <person name="Cohen S.P."/>
        </authorList>
    </citation>
    <scope>NUCLEOTIDE SEQUENCE [LARGE SCALE GENOMIC DNA]</scope>
    <source>
        <strain evidence="2 3">GH-19</strain>
    </source>
</reference>
<dbReference type="EMBL" id="JBANRG010000111">
    <property type="protein sequence ID" value="KAK7435114.1"/>
    <property type="molecule type" value="Genomic_DNA"/>
</dbReference>
<evidence type="ECO:0000313" key="2">
    <source>
        <dbReference type="EMBL" id="KAK7435114.1"/>
    </source>
</evidence>
<accession>A0ABR1IME4</accession>
<gene>
    <name evidence="2" type="ORF">VKT23_019807</name>
</gene>
<dbReference type="Gene3D" id="2.60.20.10">
    <property type="entry name" value="Crystallins"/>
    <property type="match status" value="1"/>
</dbReference>
<dbReference type="Proteomes" id="UP001498398">
    <property type="component" value="Unassembled WGS sequence"/>
</dbReference>